<accession>A0ABS7A2B8</accession>
<feature type="transmembrane region" description="Helical" evidence="1">
    <location>
        <begin position="275"/>
        <end position="294"/>
    </location>
</feature>
<feature type="transmembrane region" description="Helical" evidence="1">
    <location>
        <begin position="171"/>
        <end position="188"/>
    </location>
</feature>
<keyword evidence="1" id="KW-0812">Transmembrane</keyword>
<gene>
    <name evidence="2" type="ORF">KPL78_01185</name>
</gene>
<evidence type="ECO:0000313" key="2">
    <source>
        <dbReference type="EMBL" id="MBW6396434.1"/>
    </source>
</evidence>
<evidence type="ECO:0000313" key="3">
    <source>
        <dbReference type="Proteomes" id="UP001196565"/>
    </source>
</evidence>
<dbReference type="PANTHER" id="PTHR38095:SF1">
    <property type="entry name" value="ANAEROBIC DIMETHYL SULFOXIDE REDUCTASE CHAIN YNFH"/>
    <property type="match status" value="1"/>
</dbReference>
<dbReference type="Proteomes" id="UP001196565">
    <property type="component" value="Unassembled WGS sequence"/>
</dbReference>
<dbReference type="EMBL" id="JAHYBZ010000001">
    <property type="protein sequence ID" value="MBW6396434.1"/>
    <property type="molecule type" value="Genomic_DNA"/>
</dbReference>
<reference evidence="2 3" key="1">
    <citation type="submission" date="2021-07" db="EMBL/GenBank/DDBJ databases">
        <authorList>
            <person name="So Y."/>
        </authorList>
    </citation>
    <scope>NUCLEOTIDE SEQUENCE [LARGE SCALE GENOMIC DNA]</scope>
    <source>
        <strain evidence="2 3">HJA6</strain>
    </source>
</reference>
<keyword evidence="3" id="KW-1185">Reference proteome</keyword>
<dbReference type="GO" id="GO:0016491">
    <property type="term" value="F:oxidoreductase activity"/>
    <property type="evidence" value="ECO:0007669"/>
    <property type="project" value="UniProtKB-KW"/>
</dbReference>
<dbReference type="Pfam" id="PF04976">
    <property type="entry name" value="DmsC"/>
    <property type="match status" value="1"/>
</dbReference>
<dbReference type="InterPro" id="IPR007059">
    <property type="entry name" value="DmsC"/>
</dbReference>
<proteinExistence type="predicted"/>
<keyword evidence="1" id="KW-1133">Transmembrane helix</keyword>
<feature type="transmembrane region" description="Helical" evidence="1">
    <location>
        <begin position="7"/>
        <end position="31"/>
    </location>
</feature>
<protein>
    <submittedName>
        <fullName evidence="2">Dimethyl sulfoxide reductase anchor subunit</fullName>
        <ecNumber evidence="2">1.8.5.3</ecNumber>
    </submittedName>
</protein>
<dbReference type="RefSeq" id="WP_219760815.1">
    <property type="nucleotide sequence ID" value="NZ_JAHYBZ010000001.1"/>
</dbReference>
<feature type="transmembrane region" description="Helical" evidence="1">
    <location>
        <begin position="249"/>
        <end position="269"/>
    </location>
</feature>
<organism evidence="2 3">
    <name type="scientific">Roseomonas alba</name>
    <dbReference type="NCBI Taxonomy" id="2846776"/>
    <lineage>
        <taxon>Bacteria</taxon>
        <taxon>Pseudomonadati</taxon>
        <taxon>Pseudomonadota</taxon>
        <taxon>Alphaproteobacteria</taxon>
        <taxon>Acetobacterales</taxon>
        <taxon>Roseomonadaceae</taxon>
        <taxon>Roseomonas</taxon>
    </lineage>
</organism>
<keyword evidence="2" id="KW-0560">Oxidoreductase</keyword>
<sequence length="313" mass="32890">MNPAPSIVFFTVCSGAGYGLLFWLGLLRFFGLVPANAGFGVAACGLALVLVMFGLLSSTAHLGRPERAWRALSQWRSSWLSREGVAAVVTFAPAGLLFLALAADNEALARPMGLLSAAGAAITVYCTGMIYASLKTIRQWHHPLVVPCYLLFGAFSGAVLLALIAAFWGAAAVPAAIAAVLGACAFLLKRLYWSSVDGGRPVATMESATGLGFIGTVRPLDPPHTETNYLLREMAFRIARVHAARLRRIAALAGFAAPALLMLLVYLAGGVVGGVLAVAAVALATAGLLAERWLMFAEATHTVSVYYGVPDRR</sequence>
<keyword evidence="1" id="KW-0472">Membrane</keyword>
<feature type="transmembrane region" description="Helical" evidence="1">
    <location>
        <begin position="114"/>
        <end position="132"/>
    </location>
</feature>
<evidence type="ECO:0000256" key="1">
    <source>
        <dbReference type="SAM" id="Phobius"/>
    </source>
</evidence>
<feature type="transmembrane region" description="Helical" evidence="1">
    <location>
        <begin position="144"/>
        <end position="165"/>
    </location>
</feature>
<feature type="transmembrane region" description="Helical" evidence="1">
    <location>
        <begin position="84"/>
        <end position="102"/>
    </location>
</feature>
<comment type="caution">
    <text evidence="2">The sequence shown here is derived from an EMBL/GenBank/DDBJ whole genome shotgun (WGS) entry which is preliminary data.</text>
</comment>
<dbReference type="EC" id="1.8.5.3" evidence="2"/>
<dbReference type="PANTHER" id="PTHR38095">
    <property type="entry name" value="ANAEROBIC DIMETHYL SULFOXIDE REDUCTASE CHAIN YNFH"/>
    <property type="match status" value="1"/>
</dbReference>
<name>A0ABS7A2B8_9PROT</name>
<feature type="transmembrane region" description="Helical" evidence="1">
    <location>
        <begin position="37"/>
        <end position="63"/>
    </location>
</feature>